<dbReference type="Proteomes" id="UP001515641">
    <property type="component" value="Unassembled WGS sequence"/>
</dbReference>
<protein>
    <submittedName>
        <fullName evidence="1">Uncharacterized protein</fullName>
    </submittedName>
</protein>
<organism evidence="1 2">
    <name type="scientific">Chromobacterium fluminis</name>
    <dbReference type="NCBI Taxonomy" id="3044269"/>
    <lineage>
        <taxon>Bacteria</taxon>
        <taxon>Pseudomonadati</taxon>
        <taxon>Pseudomonadota</taxon>
        <taxon>Betaproteobacteria</taxon>
        <taxon>Neisseriales</taxon>
        <taxon>Chromobacteriaceae</taxon>
        <taxon>Chromobacterium</taxon>
    </lineage>
</organism>
<sequence length="64" mass="6982">MSPHDAEANAQTNLRIILANPGFFTAIGAKADNLKTGHALGSYIASLHNTLYQHYLKVENTSNR</sequence>
<gene>
    <name evidence="1" type="ORF">HA052_23105</name>
</gene>
<evidence type="ECO:0000313" key="1">
    <source>
        <dbReference type="EMBL" id="NHR08084.1"/>
    </source>
</evidence>
<dbReference type="RefSeq" id="WP_166453788.1">
    <property type="nucleotide sequence ID" value="NZ_JAAOMA010000049.1"/>
</dbReference>
<name>A0ABX0LET6_9NEIS</name>
<evidence type="ECO:0000313" key="2">
    <source>
        <dbReference type="Proteomes" id="UP001515641"/>
    </source>
</evidence>
<accession>A0ABX0LET6</accession>
<reference evidence="1 2" key="1">
    <citation type="submission" date="2020-03" db="EMBL/GenBank/DDBJ databases">
        <title>Draft genome sequence of environmentally isolated cultures.</title>
        <authorList>
            <person name="Wilson H.S."/>
            <person name="De Leon M.E."/>
        </authorList>
    </citation>
    <scope>NUCLEOTIDE SEQUENCE [LARGE SCALE GENOMIC DNA]</scope>
    <source>
        <strain evidence="1 2">HSC-31F16</strain>
    </source>
</reference>
<comment type="caution">
    <text evidence="1">The sequence shown here is derived from an EMBL/GenBank/DDBJ whole genome shotgun (WGS) entry which is preliminary data.</text>
</comment>
<proteinExistence type="predicted"/>
<keyword evidence="2" id="KW-1185">Reference proteome</keyword>
<dbReference type="EMBL" id="JAAOMA010000049">
    <property type="protein sequence ID" value="NHR08084.1"/>
    <property type="molecule type" value="Genomic_DNA"/>
</dbReference>